<organism evidence="1 2">
    <name type="scientific">Streptococcus urinalis 2285-97</name>
    <dbReference type="NCBI Taxonomy" id="764291"/>
    <lineage>
        <taxon>Bacteria</taxon>
        <taxon>Bacillati</taxon>
        <taxon>Bacillota</taxon>
        <taxon>Bacilli</taxon>
        <taxon>Lactobacillales</taxon>
        <taxon>Streptococcaceae</taxon>
        <taxon>Streptococcus</taxon>
    </lineage>
</organism>
<accession>G5KDI9</accession>
<sequence>MIEDILEKLKCIKLKREYWIILVAVSICIFPSSSYNKKCGSTKTTNLSI</sequence>
<dbReference type="STRING" id="764291.STRUR_0633"/>
<reference evidence="1 2" key="1">
    <citation type="journal article" date="2014" name="Int. J. Syst. Evol. Microbiol.">
        <title>Phylogenomics and the dynamic genome evolution of the genus Streptococcus.</title>
        <authorList>
            <consortium name="The Broad Institute Genome Sequencing Platform"/>
            <person name="Richards V.P."/>
            <person name="Palmer S.R."/>
            <person name="Pavinski Bitar P.D."/>
            <person name="Qin X."/>
            <person name="Weinstock G.M."/>
            <person name="Highlander S.K."/>
            <person name="Town C.D."/>
            <person name="Burne R.A."/>
            <person name="Stanhope M.J."/>
        </authorList>
    </citation>
    <scope>NUCLEOTIDE SEQUENCE [LARGE SCALE GENOMIC DNA]</scope>
    <source>
        <strain evidence="1 2">2285-97</strain>
    </source>
</reference>
<dbReference type="AlphaFoldDB" id="G5KDI9"/>
<name>G5KDI9_9STRE</name>
<dbReference type="EMBL" id="AEUZ02000001">
    <property type="protein sequence ID" value="EHJ57294.1"/>
    <property type="molecule type" value="Genomic_DNA"/>
</dbReference>
<dbReference type="Proteomes" id="UP000005388">
    <property type="component" value="Unassembled WGS sequence"/>
</dbReference>
<keyword evidence="2" id="KW-1185">Reference proteome</keyword>
<comment type="caution">
    <text evidence="1">The sequence shown here is derived from an EMBL/GenBank/DDBJ whole genome shotgun (WGS) entry which is preliminary data.</text>
</comment>
<gene>
    <name evidence="1" type="ORF">STRUR_0633</name>
</gene>
<protein>
    <submittedName>
        <fullName evidence="1">Uncharacterized protein</fullName>
    </submittedName>
</protein>
<evidence type="ECO:0000313" key="1">
    <source>
        <dbReference type="EMBL" id="EHJ57294.1"/>
    </source>
</evidence>
<proteinExistence type="predicted"/>
<evidence type="ECO:0000313" key="2">
    <source>
        <dbReference type="Proteomes" id="UP000005388"/>
    </source>
</evidence>